<feature type="transmembrane region" description="Helical" evidence="6">
    <location>
        <begin position="127"/>
        <end position="149"/>
    </location>
</feature>
<accession>A0A0B1SHJ9</accession>
<evidence type="ECO:0000313" key="8">
    <source>
        <dbReference type="Proteomes" id="UP000053660"/>
    </source>
</evidence>
<evidence type="ECO:0000256" key="2">
    <source>
        <dbReference type="ARBA" id="ARBA00009166"/>
    </source>
</evidence>
<proteinExistence type="inferred from homology"/>
<keyword evidence="5 6" id="KW-0472">Membrane</keyword>
<evidence type="ECO:0000256" key="4">
    <source>
        <dbReference type="ARBA" id="ARBA00022989"/>
    </source>
</evidence>
<feature type="transmembrane region" description="Helical" evidence="6">
    <location>
        <begin position="94"/>
        <end position="115"/>
    </location>
</feature>
<dbReference type="OrthoDB" id="5873607at2759"/>
<evidence type="ECO:0000313" key="7">
    <source>
        <dbReference type="EMBL" id="KHJ84813.1"/>
    </source>
</evidence>
<comment type="similarity">
    <text evidence="2">Belongs to the nematode receptor-like protein srd family.</text>
</comment>
<keyword evidence="8" id="KW-1185">Reference proteome</keyword>
<comment type="subcellular location">
    <subcellularLocation>
        <location evidence="1">Membrane</location>
        <topology evidence="1">Multi-pass membrane protein</topology>
    </subcellularLocation>
</comment>
<evidence type="ECO:0000256" key="5">
    <source>
        <dbReference type="ARBA" id="ARBA00023136"/>
    </source>
</evidence>
<dbReference type="PANTHER" id="PTHR22945">
    <property type="entry name" value="SERPENTINE RECEPTOR, CLASS D DELTA"/>
    <property type="match status" value="1"/>
</dbReference>
<dbReference type="GO" id="GO:0016020">
    <property type="term" value="C:membrane"/>
    <property type="evidence" value="ECO:0007669"/>
    <property type="project" value="UniProtKB-SubCell"/>
</dbReference>
<evidence type="ECO:0000256" key="1">
    <source>
        <dbReference type="ARBA" id="ARBA00004141"/>
    </source>
</evidence>
<gene>
    <name evidence="7" type="ORF">OESDEN_15468</name>
</gene>
<protein>
    <submittedName>
        <fullName evidence="7">Uncharacterized protein</fullName>
    </submittedName>
</protein>
<dbReference type="PANTHER" id="PTHR22945:SF16">
    <property type="entry name" value="SERPENTINE RECEPTOR CLASS DELTA-32"/>
    <property type="match status" value="1"/>
</dbReference>
<organism evidence="7 8">
    <name type="scientific">Oesophagostomum dentatum</name>
    <name type="common">Nodular worm</name>
    <dbReference type="NCBI Taxonomy" id="61180"/>
    <lineage>
        <taxon>Eukaryota</taxon>
        <taxon>Metazoa</taxon>
        <taxon>Ecdysozoa</taxon>
        <taxon>Nematoda</taxon>
        <taxon>Chromadorea</taxon>
        <taxon>Rhabditida</taxon>
        <taxon>Rhabditina</taxon>
        <taxon>Rhabditomorpha</taxon>
        <taxon>Strongyloidea</taxon>
        <taxon>Strongylidae</taxon>
        <taxon>Oesophagostomum</taxon>
    </lineage>
</organism>
<dbReference type="AlphaFoldDB" id="A0A0B1SHJ9"/>
<sequence>MYLTMTDLLYLIVVTIFGTSGICCNMVLLYLIAWQSPPYLTPYRIFLGNTAITQIISYDLRIVVVYLGPVQYLGPWWSYIMLIIIKNRSIIDQFAVHFAINSFVSIMLSMLFRWLCLRSLRFPTEAAVVMCFIGYVVPFTMVAFAPYMATVSDAETNDKYVNYTVPDLHKYTTAVGTEVMQVCCRFILGFVKVGGAYGVQLLRARLRHGSQ</sequence>
<evidence type="ECO:0000256" key="6">
    <source>
        <dbReference type="SAM" id="Phobius"/>
    </source>
</evidence>
<keyword evidence="3 6" id="KW-0812">Transmembrane</keyword>
<keyword evidence="4 6" id="KW-1133">Transmembrane helix</keyword>
<dbReference type="InterPro" id="IPR019421">
    <property type="entry name" value="7TM_GPCR_serpentine_rcpt_Srd"/>
</dbReference>
<dbReference type="Proteomes" id="UP000053660">
    <property type="component" value="Unassembled WGS sequence"/>
</dbReference>
<name>A0A0B1SHJ9_OESDE</name>
<reference evidence="7 8" key="1">
    <citation type="submission" date="2014-03" db="EMBL/GenBank/DDBJ databases">
        <title>Draft genome of the hookworm Oesophagostomum dentatum.</title>
        <authorList>
            <person name="Mitreva M."/>
        </authorList>
    </citation>
    <scope>NUCLEOTIDE SEQUENCE [LARGE SCALE GENOMIC DNA]</scope>
    <source>
        <strain evidence="7 8">OD-Hann</strain>
    </source>
</reference>
<evidence type="ECO:0000256" key="3">
    <source>
        <dbReference type="ARBA" id="ARBA00022692"/>
    </source>
</evidence>
<dbReference type="Pfam" id="PF10317">
    <property type="entry name" value="7TM_GPCR_Srd"/>
    <property type="match status" value="1"/>
</dbReference>
<dbReference type="EMBL" id="KN566621">
    <property type="protein sequence ID" value="KHJ84813.1"/>
    <property type="molecule type" value="Genomic_DNA"/>
</dbReference>
<feature type="transmembrane region" description="Helical" evidence="6">
    <location>
        <begin position="9"/>
        <end position="33"/>
    </location>
</feature>
<feature type="transmembrane region" description="Helical" evidence="6">
    <location>
        <begin position="63"/>
        <end position="82"/>
    </location>
</feature>
<dbReference type="InterPro" id="IPR050920">
    <property type="entry name" value="Nematode_rcpt-like_delta"/>
</dbReference>